<proteinExistence type="predicted"/>
<organism evidence="2 3">
    <name type="scientific">Sphingomonas horti</name>
    <dbReference type="NCBI Taxonomy" id="2682842"/>
    <lineage>
        <taxon>Bacteria</taxon>
        <taxon>Pseudomonadati</taxon>
        <taxon>Pseudomonadota</taxon>
        <taxon>Alphaproteobacteria</taxon>
        <taxon>Sphingomonadales</taxon>
        <taxon>Sphingomonadaceae</taxon>
        <taxon>Sphingomonas</taxon>
    </lineage>
</organism>
<dbReference type="InterPro" id="IPR002591">
    <property type="entry name" value="Phosphodiest/P_Trfase"/>
</dbReference>
<gene>
    <name evidence="2" type="ORF">GON01_07730</name>
</gene>
<sequence>MQSDRHPGLDPGPTFSLPRNRQEGRPRLKAGVTILVAALLALLLPSAAPAKAKRAPVRPPVTILISIDGFRADYLDRGASPTLSALAKAGVTGPMRPSYPSLTFPNHWTLVTGRRPDRNGIVGNMMEDPRRPGEIFTMASEDPFWWNEAEPIWVSAEKQGIRTATMFWPGSNVTWGGHKANRFHTPFEGGVRPADWQQFSGYVTDEQRVNAVLDWLRRPAAIRPKLVTLYFDEVDAAGHEYGPDDPRTTEAVRDVDAAIGRLRAGLAALGQPANLVIVADHGMAPISADRSIPMDQLANPADYRVLETGPYASLFAVPGREAALEAALFKPHDHVRCMKKADLPAALHYGANPRVPPYQCLADSGWTIRKTTAERPRTGGAHGYDPRAREMAALFIASGPAFRAGQRVAAFDNVDVYPLIARIAGVKANPGDGTIATFSRTLKRP</sequence>
<keyword evidence="3" id="KW-1185">Reference proteome</keyword>
<dbReference type="AlphaFoldDB" id="A0A6I4J163"/>
<dbReference type="InterPro" id="IPR017850">
    <property type="entry name" value="Alkaline_phosphatase_core_sf"/>
</dbReference>
<dbReference type="PANTHER" id="PTHR10151:SF120">
    <property type="entry name" value="BIS(5'-ADENOSYL)-TRIPHOSPHATASE"/>
    <property type="match status" value="1"/>
</dbReference>
<evidence type="ECO:0000313" key="2">
    <source>
        <dbReference type="EMBL" id="MVO77823.1"/>
    </source>
</evidence>
<feature type="region of interest" description="Disordered" evidence="1">
    <location>
        <begin position="1"/>
        <end position="23"/>
    </location>
</feature>
<accession>A0A6I4J163</accession>
<evidence type="ECO:0000313" key="3">
    <source>
        <dbReference type="Proteomes" id="UP000441389"/>
    </source>
</evidence>
<dbReference type="EMBL" id="WQMS01000008">
    <property type="protein sequence ID" value="MVO77823.1"/>
    <property type="molecule type" value="Genomic_DNA"/>
</dbReference>
<dbReference type="Gene3D" id="3.30.1360.180">
    <property type="match status" value="1"/>
</dbReference>
<name>A0A6I4J163_9SPHN</name>
<reference evidence="2 3" key="1">
    <citation type="submission" date="2019-12" db="EMBL/GenBank/DDBJ databases">
        <authorList>
            <person name="Huq M.A."/>
        </authorList>
    </citation>
    <scope>NUCLEOTIDE SEQUENCE [LARGE SCALE GENOMIC DNA]</scope>
    <source>
        <strain evidence="2 3">MAH-20</strain>
    </source>
</reference>
<dbReference type="SUPFAM" id="SSF53649">
    <property type="entry name" value="Alkaline phosphatase-like"/>
    <property type="match status" value="1"/>
</dbReference>
<dbReference type="Gene3D" id="3.40.720.10">
    <property type="entry name" value="Alkaline Phosphatase, subunit A"/>
    <property type="match status" value="1"/>
</dbReference>
<evidence type="ECO:0000256" key="1">
    <source>
        <dbReference type="SAM" id="MobiDB-lite"/>
    </source>
</evidence>
<dbReference type="PANTHER" id="PTHR10151">
    <property type="entry name" value="ECTONUCLEOTIDE PYROPHOSPHATASE/PHOSPHODIESTERASE"/>
    <property type="match status" value="1"/>
</dbReference>
<protein>
    <submittedName>
        <fullName evidence="2">Alkaline phosphatase family protein</fullName>
    </submittedName>
</protein>
<dbReference type="GO" id="GO:0016787">
    <property type="term" value="F:hydrolase activity"/>
    <property type="evidence" value="ECO:0007669"/>
    <property type="project" value="UniProtKB-ARBA"/>
</dbReference>
<dbReference type="CDD" id="cd16018">
    <property type="entry name" value="Enpp"/>
    <property type="match status" value="1"/>
</dbReference>
<dbReference type="Proteomes" id="UP000441389">
    <property type="component" value="Unassembled WGS sequence"/>
</dbReference>
<dbReference type="Pfam" id="PF01663">
    <property type="entry name" value="Phosphodiest"/>
    <property type="match status" value="1"/>
</dbReference>
<comment type="caution">
    <text evidence="2">The sequence shown here is derived from an EMBL/GenBank/DDBJ whole genome shotgun (WGS) entry which is preliminary data.</text>
</comment>